<name>A0A2C9ZTQ0_9BACT</name>
<accession>A0A2C9ZTQ0</accession>
<feature type="non-terminal residue" evidence="1">
    <location>
        <position position="87"/>
    </location>
</feature>
<comment type="caution">
    <text evidence="1">The sequence shown here is derived from an EMBL/GenBank/DDBJ whole genome shotgun (WGS) entry which is preliminary data.</text>
</comment>
<dbReference type="Proteomes" id="UP000194873">
    <property type="component" value="Unassembled WGS sequence"/>
</dbReference>
<proteinExistence type="predicted"/>
<evidence type="ECO:0000313" key="2">
    <source>
        <dbReference type="Proteomes" id="UP000194873"/>
    </source>
</evidence>
<dbReference type="EMBL" id="MTSE01000122">
    <property type="protein sequence ID" value="OUJ65225.1"/>
    <property type="molecule type" value="Genomic_DNA"/>
</dbReference>
<reference evidence="1 2" key="1">
    <citation type="submission" date="2017-01" db="EMBL/GenBank/DDBJ databases">
        <title>A new Hymenobacter.</title>
        <authorList>
            <person name="Liang Y."/>
            <person name="Feng F."/>
        </authorList>
    </citation>
    <scope>NUCLEOTIDE SEQUENCE [LARGE SCALE GENOMIC DNA]</scope>
    <source>
        <strain evidence="1">MIMBbqt21</strain>
    </source>
</reference>
<evidence type="ECO:0000313" key="1">
    <source>
        <dbReference type="EMBL" id="OUJ65225.1"/>
    </source>
</evidence>
<gene>
    <name evidence="1" type="ORF">BXP70_29205</name>
</gene>
<dbReference type="AlphaFoldDB" id="A0A2C9ZTQ0"/>
<organism evidence="1 2">
    <name type="scientific">Hymenobacter crusticola</name>
    <dbReference type="NCBI Taxonomy" id="1770526"/>
    <lineage>
        <taxon>Bacteria</taxon>
        <taxon>Pseudomonadati</taxon>
        <taxon>Bacteroidota</taxon>
        <taxon>Cytophagia</taxon>
        <taxon>Cytophagales</taxon>
        <taxon>Hymenobacteraceae</taxon>
        <taxon>Hymenobacter</taxon>
    </lineage>
</organism>
<sequence>MYEGYVTMYRGWERRGTIPHKRLRQVERHQAKVRLFLEQQQTVTLAADDCSFDQATRFLAWLTGPQHYPHERAVRHVRRLQRVLWWG</sequence>
<protein>
    <submittedName>
        <fullName evidence="1">Uncharacterized protein</fullName>
    </submittedName>
</protein>
<keyword evidence="2" id="KW-1185">Reference proteome</keyword>